<dbReference type="InterPro" id="IPR005025">
    <property type="entry name" value="FMN_Rdtase-like_dom"/>
</dbReference>
<dbReference type="GO" id="GO:0010181">
    <property type="term" value="F:FMN binding"/>
    <property type="evidence" value="ECO:0007669"/>
    <property type="project" value="TreeGrafter"/>
</dbReference>
<organism evidence="2 3">
    <name type="scientific">Chromobacterium sinusclupearum</name>
    <dbReference type="NCBI Taxonomy" id="2077146"/>
    <lineage>
        <taxon>Bacteria</taxon>
        <taxon>Pseudomonadati</taxon>
        <taxon>Pseudomonadota</taxon>
        <taxon>Betaproteobacteria</taxon>
        <taxon>Neisseriales</taxon>
        <taxon>Chromobacteriaceae</taxon>
        <taxon>Chromobacterium</taxon>
    </lineage>
</organism>
<dbReference type="RefSeq" id="WP_103321391.1">
    <property type="nucleotide sequence ID" value="NZ_PPTF01000073.1"/>
</dbReference>
<dbReference type="EMBL" id="PPTF01000073">
    <property type="protein sequence ID" value="POA97638.1"/>
    <property type="molecule type" value="Genomic_DNA"/>
</dbReference>
<dbReference type="AlphaFoldDB" id="A0A2K4MKN2"/>
<dbReference type="PANTHER" id="PTHR30543:SF21">
    <property type="entry name" value="NAD(P)H-DEPENDENT FMN REDUCTASE LOT6"/>
    <property type="match status" value="1"/>
</dbReference>
<evidence type="ECO:0000313" key="2">
    <source>
        <dbReference type="EMBL" id="POA97638.1"/>
    </source>
</evidence>
<dbReference type="GO" id="GO:0005829">
    <property type="term" value="C:cytosol"/>
    <property type="evidence" value="ECO:0007669"/>
    <property type="project" value="TreeGrafter"/>
</dbReference>
<protein>
    <submittedName>
        <fullName evidence="2">NAD(P)H-dependent oxidoreductase</fullName>
    </submittedName>
</protein>
<name>A0A2K4MKN2_9NEIS</name>
<dbReference type="PANTHER" id="PTHR30543">
    <property type="entry name" value="CHROMATE REDUCTASE"/>
    <property type="match status" value="1"/>
</dbReference>
<evidence type="ECO:0000313" key="3">
    <source>
        <dbReference type="Proteomes" id="UP000236416"/>
    </source>
</evidence>
<feature type="domain" description="NADPH-dependent FMN reductase-like" evidence="1">
    <location>
        <begin position="4"/>
        <end position="146"/>
    </location>
</feature>
<dbReference type="Proteomes" id="UP000236416">
    <property type="component" value="Unassembled WGS sequence"/>
</dbReference>
<proteinExistence type="predicted"/>
<dbReference type="InterPro" id="IPR050712">
    <property type="entry name" value="NAD(P)H-dep_reductase"/>
</dbReference>
<evidence type="ECO:0000259" key="1">
    <source>
        <dbReference type="Pfam" id="PF03358"/>
    </source>
</evidence>
<dbReference type="Gene3D" id="3.40.50.360">
    <property type="match status" value="1"/>
</dbReference>
<sequence length="182" mass="19624">MSTIKVLGICGSLRRASSNMGLLRHAASRLPAGMELQIADLSEVPFYNADLSSKPAAVARLLEQIGEADALLLACPEYNYSMAPALKNALDWASREPENKLLAGKPVAIMGAGGGMGTSRAQYHLRQTCVFLDLHPLNKPEVFANAFAGAFDGDGNLTDERLQGLVAQQLEALRDWTLRLKD</sequence>
<dbReference type="Pfam" id="PF03358">
    <property type="entry name" value="FMN_red"/>
    <property type="match status" value="1"/>
</dbReference>
<reference evidence="2 3" key="1">
    <citation type="submission" date="2018-01" db="EMBL/GenBank/DDBJ databases">
        <title>Genomic Sequence of Chromobacterium MWU13-2610 from wild cranberry bogs within the Cape Cod National Seashore.</title>
        <authorList>
            <person name="O'Hara-Hanley K."/>
            <person name="Soby S."/>
            <person name="Harrison A."/>
        </authorList>
    </citation>
    <scope>NUCLEOTIDE SEQUENCE [LARGE SCALE GENOMIC DNA]</scope>
    <source>
        <strain evidence="2 3">MWU13-2610</strain>
    </source>
</reference>
<dbReference type="InterPro" id="IPR029039">
    <property type="entry name" value="Flavoprotein-like_sf"/>
</dbReference>
<keyword evidence="3" id="KW-1185">Reference proteome</keyword>
<accession>A0A2K4MKN2</accession>
<comment type="caution">
    <text evidence="2">The sequence shown here is derived from an EMBL/GenBank/DDBJ whole genome shotgun (WGS) entry which is preliminary data.</text>
</comment>
<dbReference type="SUPFAM" id="SSF52218">
    <property type="entry name" value="Flavoproteins"/>
    <property type="match status" value="1"/>
</dbReference>
<gene>
    <name evidence="2" type="ORF">C2134_17630</name>
</gene>
<dbReference type="GO" id="GO:0016491">
    <property type="term" value="F:oxidoreductase activity"/>
    <property type="evidence" value="ECO:0007669"/>
    <property type="project" value="InterPro"/>
</dbReference>